<name>A0A5C7IE97_9ROSI</name>
<evidence type="ECO:0000313" key="2">
    <source>
        <dbReference type="Proteomes" id="UP000323000"/>
    </source>
</evidence>
<comment type="caution">
    <text evidence="1">The sequence shown here is derived from an EMBL/GenBank/DDBJ whole genome shotgun (WGS) entry which is preliminary data.</text>
</comment>
<dbReference type="EMBL" id="VAHF01000003">
    <property type="protein sequence ID" value="TXG67279.1"/>
    <property type="molecule type" value="Genomic_DNA"/>
</dbReference>
<organism evidence="1 2">
    <name type="scientific">Acer yangbiense</name>
    <dbReference type="NCBI Taxonomy" id="1000413"/>
    <lineage>
        <taxon>Eukaryota</taxon>
        <taxon>Viridiplantae</taxon>
        <taxon>Streptophyta</taxon>
        <taxon>Embryophyta</taxon>
        <taxon>Tracheophyta</taxon>
        <taxon>Spermatophyta</taxon>
        <taxon>Magnoliopsida</taxon>
        <taxon>eudicotyledons</taxon>
        <taxon>Gunneridae</taxon>
        <taxon>Pentapetalae</taxon>
        <taxon>rosids</taxon>
        <taxon>malvids</taxon>
        <taxon>Sapindales</taxon>
        <taxon>Sapindaceae</taxon>
        <taxon>Hippocastanoideae</taxon>
        <taxon>Acereae</taxon>
        <taxon>Acer</taxon>
    </lineage>
</organism>
<keyword evidence="2" id="KW-1185">Reference proteome</keyword>
<dbReference type="Gene3D" id="3.30.160.20">
    <property type="match status" value="1"/>
</dbReference>
<sequence>MLRLDAAGYLSSSVASVVQPLDFSFIELLLSGVLALQLHYVWSLSLLQFSYVHCRLKNIDSPVYTSTIEGPAHAPCFKVRVTVDGHAFESPDFFKVERQQSMLLPRRFIVFSSNAHADCSAPSISDSTVWEGLQEQEVICSTTESGFIHVFQTFLFQMVLLCCKLAK</sequence>
<gene>
    <name evidence="1" type="ORF">EZV62_008554</name>
</gene>
<reference evidence="2" key="1">
    <citation type="journal article" date="2019" name="Gigascience">
        <title>De novo genome assembly of the endangered Acer yangbiense, a plant species with extremely small populations endemic to Yunnan Province, China.</title>
        <authorList>
            <person name="Yang J."/>
            <person name="Wariss H.M."/>
            <person name="Tao L."/>
            <person name="Zhang R."/>
            <person name="Yun Q."/>
            <person name="Hollingsworth P."/>
            <person name="Dao Z."/>
            <person name="Luo G."/>
            <person name="Guo H."/>
            <person name="Ma Y."/>
            <person name="Sun W."/>
        </authorList>
    </citation>
    <scope>NUCLEOTIDE SEQUENCE [LARGE SCALE GENOMIC DNA]</scope>
    <source>
        <strain evidence="2">cv. Malutang</strain>
    </source>
</reference>
<evidence type="ECO:0000313" key="1">
    <source>
        <dbReference type="EMBL" id="TXG67279.1"/>
    </source>
</evidence>
<dbReference type="AlphaFoldDB" id="A0A5C7IE97"/>
<dbReference type="Proteomes" id="UP000323000">
    <property type="component" value="Chromosome 3"/>
</dbReference>
<accession>A0A5C7IE97</accession>
<dbReference type="SUPFAM" id="SSF54768">
    <property type="entry name" value="dsRNA-binding domain-like"/>
    <property type="match status" value="1"/>
</dbReference>
<evidence type="ECO:0008006" key="3">
    <source>
        <dbReference type="Google" id="ProtNLM"/>
    </source>
</evidence>
<proteinExistence type="predicted"/>
<protein>
    <recommendedName>
        <fullName evidence="3">DRBM domain-containing protein</fullName>
    </recommendedName>
</protein>